<dbReference type="Pfam" id="PF12998">
    <property type="entry name" value="ING"/>
    <property type="match status" value="1"/>
</dbReference>
<feature type="binding site" evidence="12">
    <location>
        <position position="345"/>
    </location>
    <ligand>
        <name>Zn(2+)</name>
        <dbReference type="ChEBI" id="CHEBI:29105"/>
        <label>1</label>
    </ligand>
</feature>
<feature type="binding site" evidence="12">
    <location>
        <position position="385"/>
    </location>
    <ligand>
        <name>Zn(2+)</name>
        <dbReference type="ChEBI" id="CHEBI:29105"/>
        <label>2</label>
    </ligand>
</feature>
<dbReference type="PANTHER" id="PTHR10333:SF103">
    <property type="entry name" value="INHIBITOR OF GROWTH PROTEIN 3"/>
    <property type="match status" value="1"/>
</dbReference>
<comment type="similarity">
    <text evidence="2 14">Belongs to the ING family.</text>
</comment>
<keyword evidence="9" id="KW-0804">Transcription</keyword>
<evidence type="ECO:0000256" key="11">
    <source>
        <dbReference type="PIRSR" id="PIRSR628651-50"/>
    </source>
</evidence>
<dbReference type="Proteomes" id="UP000663881">
    <property type="component" value="Unassembled WGS sequence"/>
</dbReference>
<keyword evidence="7 14" id="KW-0156">Chromatin regulator</keyword>
<dbReference type="InterPro" id="IPR001965">
    <property type="entry name" value="Znf_PHD"/>
</dbReference>
<evidence type="ECO:0000313" key="18">
    <source>
        <dbReference type="Proteomes" id="UP000663881"/>
    </source>
</evidence>
<dbReference type="PROSITE" id="PS01359">
    <property type="entry name" value="ZF_PHD_1"/>
    <property type="match status" value="1"/>
</dbReference>
<dbReference type="CDD" id="cd15505">
    <property type="entry name" value="PHD_ING"/>
    <property type="match status" value="1"/>
</dbReference>
<feature type="binding site" evidence="12">
    <location>
        <position position="369"/>
    </location>
    <ligand>
        <name>Zn(2+)</name>
        <dbReference type="ChEBI" id="CHEBI:29105"/>
        <label>1</label>
    </ligand>
</feature>
<evidence type="ECO:0000256" key="4">
    <source>
        <dbReference type="ARBA" id="ARBA00022723"/>
    </source>
</evidence>
<sequence>MHYLKDYLELLEPLRDIMREKFTLMRESDLKLQAEFAQLEEDSSEFLNNYRVYQKQSSLSPTKSKIQTDRSIILANDQSLEMTPEQLAAQQQKQTEYNKLIERHEELLKMNTVKISLANDSHEFVERYFKKLENDLHKFKMELEADYSGLTEVLEKRTLKSLSFTIEKYRFILGFANEDCNDYENKMGENGILDPSLIDIEPLFDSFDDLTMPKSLTHDLPLNCVTSQAHRLSTGPNSCHPLSLLNRKSHQRLYSNSLSSSSSSRGRKRLQSASSTNNSEKRKRNTLNDSHDFHQSDTEESLSNHFFNLKHTPYDSETYVDLDPLNVLSNLNEQTTENIDERRYCICNQISYGDMIACDNPTCRREWFHYPCVGIITPPKGKWFCTECTQILQQQNMHK</sequence>
<dbReference type="InterPro" id="IPR024610">
    <property type="entry name" value="ING_N_histone-binding"/>
</dbReference>
<dbReference type="Gene3D" id="3.30.40.10">
    <property type="entry name" value="Zinc/RING finger domain, C3HC4 (zinc finger)"/>
    <property type="match status" value="1"/>
</dbReference>
<dbReference type="InterPro" id="IPR028651">
    <property type="entry name" value="ING_fam"/>
</dbReference>
<dbReference type="GO" id="GO:0006325">
    <property type="term" value="P:chromatin organization"/>
    <property type="evidence" value="ECO:0007669"/>
    <property type="project" value="UniProtKB-KW"/>
</dbReference>
<dbReference type="PROSITE" id="PS50016">
    <property type="entry name" value="ZF_PHD_2"/>
    <property type="match status" value="1"/>
</dbReference>
<dbReference type="InterPro" id="IPR013083">
    <property type="entry name" value="Znf_RING/FYVE/PHD"/>
</dbReference>
<keyword evidence="8" id="KW-0805">Transcription regulation</keyword>
<reference evidence="17" key="1">
    <citation type="submission" date="2021-02" db="EMBL/GenBank/DDBJ databases">
        <authorList>
            <person name="Nowell W R."/>
        </authorList>
    </citation>
    <scope>NUCLEOTIDE SEQUENCE</scope>
</reference>
<evidence type="ECO:0000313" key="17">
    <source>
        <dbReference type="EMBL" id="CAF3988409.1"/>
    </source>
</evidence>
<evidence type="ECO:0000256" key="10">
    <source>
        <dbReference type="ARBA" id="ARBA00023242"/>
    </source>
</evidence>
<gene>
    <name evidence="17" type="ORF">OKA104_LOCUS29067</name>
</gene>
<organism evidence="17 18">
    <name type="scientific">Adineta steineri</name>
    <dbReference type="NCBI Taxonomy" id="433720"/>
    <lineage>
        <taxon>Eukaryota</taxon>
        <taxon>Metazoa</taxon>
        <taxon>Spiralia</taxon>
        <taxon>Gnathifera</taxon>
        <taxon>Rotifera</taxon>
        <taxon>Eurotatoria</taxon>
        <taxon>Bdelloidea</taxon>
        <taxon>Adinetida</taxon>
        <taxon>Adinetidae</taxon>
        <taxon>Adineta</taxon>
    </lineage>
</organism>
<evidence type="ECO:0000256" key="15">
    <source>
        <dbReference type="SAM" id="MobiDB-lite"/>
    </source>
</evidence>
<feature type="binding site" evidence="12">
    <location>
        <position position="388"/>
    </location>
    <ligand>
        <name>Zn(2+)</name>
        <dbReference type="ChEBI" id="CHEBI:29105"/>
        <label>2</label>
    </ligand>
</feature>
<comment type="subunit">
    <text evidence="14">Component of an histone acetyltransferase complex. Interacts with H3K4me3 and to a lesser extent with H3K4me2.</text>
</comment>
<feature type="site" description="Histone H3K4me3 binding" evidence="11">
    <location>
        <position position="355"/>
    </location>
</feature>
<dbReference type="AlphaFoldDB" id="A0A819N3M8"/>
<feature type="binding site" evidence="12">
    <location>
        <position position="358"/>
    </location>
    <ligand>
        <name>Zn(2+)</name>
        <dbReference type="ChEBI" id="CHEBI:29105"/>
        <label>2</label>
    </ligand>
</feature>
<dbReference type="SMART" id="SM00249">
    <property type="entry name" value="PHD"/>
    <property type="match status" value="1"/>
</dbReference>
<dbReference type="GO" id="GO:0005634">
    <property type="term" value="C:nucleus"/>
    <property type="evidence" value="ECO:0007669"/>
    <property type="project" value="UniProtKB-SubCell"/>
</dbReference>
<dbReference type="InterPro" id="IPR019787">
    <property type="entry name" value="Znf_PHD-finger"/>
</dbReference>
<comment type="domain">
    <text evidence="14">The PHD-type zinc finger mediates the binding to H3K4me3.</text>
</comment>
<feature type="site" description="Histone H3K4me3 binding" evidence="11">
    <location>
        <position position="344"/>
    </location>
</feature>
<dbReference type="PANTHER" id="PTHR10333">
    <property type="entry name" value="INHIBITOR OF GROWTH PROTEIN"/>
    <property type="match status" value="1"/>
</dbReference>
<evidence type="ECO:0000256" key="8">
    <source>
        <dbReference type="ARBA" id="ARBA00023015"/>
    </source>
</evidence>
<evidence type="ECO:0000256" key="7">
    <source>
        <dbReference type="ARBA" id="ARBA00022853"/>
    </source>
</evidence>
<feature type="binding site" evidence="12">
    <location>
        <position position="363"/>
    </location>
    <ligand>
        <name>Zn(2+)</name>
        <dbReference type="ChEBI" id="CHEBI:29105"/>
        <label>2</label>
    </ligand>
</feature>
<feature type="binding site" evidence="12">
    <location>
        <position position="372"/>
    </location>
    <ligand>
        <name>Zn(2+)</name>
        <dbReference type="ChEBI" id="CHEBI:29105"/>
        <label>1</label>
    </ligand>
</feature>
<evidence type="ECO:0000256" key="2">
    <source>
        <dbReference type="ARBA" id="ARBA00010210"/>
    </source>
</evidence>
<feature type="compositionally biased region" description="Low complexity" evidence="15">
    <location>
        <begin position="255"/>
        <end position="264"/>
    </location>
</feature>
<dbReference type="EMBL" id="CAJOAY010002907">
    <property type="protein sequence ID" value="CAF3988409.1"/>
    <property type="molecule type" value="Genomic_DNA"/>
</dbReference>
<keyword evidence="5 13" id="KW-0863">Zinc-finger</keyword>
<dbReference type="SMART" id="SM01408">
    <property type="entry name" value="ING"/>
    <property type="match status" value="1"/>
</dbReference>
<evidence type="ECO:0000256" key="5">
    <source>
        <dbReference type="ARBA" id="ARBA00022771"/>
    </source>
</evidence>
<evidence type="ECO:0000256" key="6">
    <source>
        <dbReference type="ARBA" id="ARBA00022833"/>
    </source>
</evidence>
<dbReference type="SUPFAM" id="SSF57903">
    <property type="entry name" value="FYVE/PHD zinc finger"/>
    <property type="match status" value="1"/>
</dbReference>
<feature type="domain" description="PHD-type" evidence="16">
    <location>
        <begin position="342"/>
        <end position="391"/>
    </location>
</feature>
<feature type="site" description="Histone H3K4me3 binding" evidence="11">
    <location>
        <position position="367"/>
    </location>
</feature>
<evidence type="ECO:0000259" key="16">
    <source>
        <dbReference type="PROSITE" id="PS50016"/>
    </source>
</evidence>
<evidence type="ECO:0000256" key="13">
    <source>
        <dbReference type="PROSITE-ProRule" id="PRU00146"/>
    </source>
</evidence>
<evidence type="ECO:0000256" key="3">
    <source>
        <dbReference type="ARBA" id="ARBA00022604"/>
    </source>
</evidence>
<feature type="site" description="Histone H3K4me3 binding" evidence="11">
    <location>
        <position position="359"/>
    </location>
</feature>
<protein>
    <recommendedName>
        <fullName evidence="14">Inhibitor of growth protein</fullName>
    </recommendedName>
</protein>
<accession>A0A819N3M8</accession>
<keyword evidence="6 12" id="KW-0862">Zinc</keyword>
<comment type="function">
    <text evidence="14">Component of an histone acetyltransferase complex.</text>
</comment>
<feature type="region of interest" description="Disordered" evidence="15">
    <location>
        <begin position="255"/>
        <end position="296"/>
    </location>
</feature>
<dbReference type="GO" id="GO:0008270">
    <property type="term" value="F:zinc ion binding"/>
    <property type="evidence" value="ECO:0007669"/>
    <property type="project" value="UniProtKB-KW"/>
</dbReference>
<name>A0A819N3M8_9BILA</name>
<dbReference type="Gene3D" id="6.10.140.1740">
    <property type="match status" value="1"/>
</dbReference>
<keyword evidence="10 14" id="KW-0539">Nucleus</keyword>
<proteinExistence type="inferred from homology"/>
<evidence type="ECO:0000256" key="9">
    <source>
        <dbReference type="ARBA" id="ARBA00023163"/>
    </source>
</evidence>
<comment type="caution">
    <text evidence="17">The sequence shown here is derived from an EMBL/GenBank/DDBJ whole genome shotgun (WGS) entry which is preliminary data.</text>
</comment>
<evidence type="ECO:0000256" key="14">
    <source>
        <dbReference type="RuleBase" id="RU361213"/>
    </source>
</evidence>
<feature type="binding site" evidence="12">
    <location>
        <position position="347"/>
    </location>
    <ligand>
        <name>Zn(2+)</name>
        <dbReference type="ChEBI" id="CHEBI:29105"/>
        <label>1</label>
    </ligand>
</feature>
<comment type="subcellular location">
    <subcellularLocation>
        <location evidence="1 14">Nucleus</location>
    </subcellularLocation>
</comment>
<evidence type="ECO:0000256" key="12">
    <source>
        <dbReference type="PIRSR" id="PIRSR628651-51"/>
    </source>
</evidence>
<keyword evidence="3" id="KW-0341">Growth regulation</keyword>
<dbReference type="InterPro" id="IPR011011">
    <property type="entry name" value="Znf_FYVE_PHD"/>
</dbReference>
<keyword evidence="4 12" id="KW-0479">Metal-binding</keyword>
<evidence type="ECO:0000256" key="1">
    <source>
        <dbReference type="ARBA" id="ARBA00004123"/>
    </source>
</evidence>
<dbReference type="InterPro" id="IPR019786">
    <property type="entry name" value="Zinc_finger_PHD-type_CS"/>
</dbReference>